<keyword evidence="2 7" id="KW-0479">Metal-binding</keyword>
<evidence type="ECO:0000256" key="5">
    <source>
        <dbReference type="ARBA" id="ARBA00022840"/>
    </source>
</evidence>
<evidence type="ECO:0000256" key="3">
    <source>
        <dbReference type="ARBA" id="ARBA00022741"/>
    </source>
</evidence>
<evidence type="ECO:0000256" key="2">
    <source>
        <dbReference type="ARBA" id="ARBA00022723"/>
    </source>
</evidence>
<dbReference type="NCBIfam" id="TIGR03838">
    <property type="entry name" value="queuosine_YadB"/>
    <property type="match status" value="1"/>
</dbReference>
<dbReference type="Gene3D" id="3.40.50.620">
    <property type="entry name" value="HUPs"/>
    <property type="match status" value="1"/>
</dbReference>
<evidence type="ECO:0000256" key="4">
    <source>
        <dbReference type="ARBA" id="ARBA00022833"/>
    </source>
</evidence>
<keyword evidence="5 7" id="KW-0067">ATP-binding</keyword>
<dbReference type="SUPFAM" id="SSF52374">
    <property type="entry name" value="Nucleotidylyl transferase"/>
    <property type="match status" value="1"/>
</dbReference>
<feature type="binding site" evidence="7">
    <location>
        <position position="193"/>
    </location>
    <ligand>
        <name>L-glutamate</name>
        <dbReference type="ChEBI" id="CHEBI:29985"/>
    </ligand>
</feature>
<keyword evidence="4 7" id="KW-0862">Zinc</keyword>
<dbReference type="AlphaFoldDB" id="A0A8D5G7V0"/>
<evidence type="ECO:0000256" key="7">
    <source>
        <dbReference type="HAMAP-Rule" id="MF_01428"/>
    </source>
</evidence>
<dbReference type="Pfam" id="PF00749">
    <property type="entry name" value="tRNA-synt_1c"/>
    <property type="match status" value="1"/>
</dbReference>
<name>A0A8D5G7V0_9PROT</name>
<dbReference type="FunFam" id="3.40.50.620:FF:000093">
    <property type="entry name" value="Glutamyl-Q tRNA(Asp) synthetase"/>
    <property type="match status" value="1"/>
</dbReference>
<feature type="binding site" evidence="7">
    <location>
        <begin position="22"/>
        <end position="26"/>
    </location>
    <ligand>
        <name>L-glutamate</name>
        <dbReference type="ChEBI" id="CHEBI:29985"/>
    </ligand>
</feature>
<feature type="binding site" evidence="7">
    <location>
        <position position="116"/>
    </location>
    <ligand>
        <name>Zn(2+)</name>
        <dbReference type="ChEBI" id="CHEBI:29105"/>
    </ligand>
</feature>
<evidence type="ECO:0000259" key="9">
    <source>
        <dbReference type="Pfam" id="PF00749"/>
    </source>
</evidence>
<feature type="short sequence motif" description="'KMSKS' region" evidence="7">
    <location>
        <begin position="249"/>
        <end position="253"/>
    </location>
</feature>
<dbReference type="InterPro" id="IPR049940">
    <property type="entry name" value="GluQ/Sye"/>
</dbReference>
<evidence type="ECO:0000256" key="6">
    <source>
        <dbReference type="ARBA" id="ARBA00023146"/>
    </source>
</evidence>
<feature type="short sequence motif" description="'HIGH' region" evidence="7">
    <location>
        <begin position="25"/>
        <end position="35"/>
    </location>
</feature>
<keyword evidence="1 7" id="KW-0436">Ligase</keyword>
<comment type="similarity">
    <text evidence="7">Belongs to the class-I aminoacyl-tRNA synthetase family. GluQ subfamily.</text>
</comment>
<feature type="binding site" evidence="7">
    <location>
        <position position="134"/>
    </location>
    <ligand>
        <name>Zn(2+)</name>
        <dbReference type="ChEBI" id="CHEBI:29105"/>
    </ligand>
</feature>
<proteinExistence type="inferred from homology"/>
<feature type="binding site" evidence="7">
    <location>
        <position position="211"/>
    </location>
    <ligand>
        <name>L-glutamate</name>
        <dbReference type="ChEBI" id="CHEBI:29985"/>
    </ligand>
</feature>
<dbReference type="EC" id="6.1.1.-" evidence="7"/>
<dbReference type="PANTHER" id="PTHR43311">
    <property type="entry name" value="GLUTAMATE--TRNA LIGASE"/>
    <property type="match status" value="1"/>
</dbReference>
<comment type="function">
    <text evidence="7">Catalyzes the tRNA-independent activation of glutamate in presence of ATP and the subsequent transfer of glutamate onto a tRNA(Asp). Glutamate is transferred on the 2-amino-5-(4,5-dihydroxy-2-cyclopenten-1-yl) moiety of the queuosine in the wobble position of the QUC anticodon.</text>
</comment>
<dbReference type="GO" id="GO:0005829">
    <property type="term" value="C:cytosol"/>
    <property type="evidence" value="ECO:0007669"/>
    <property type="project" value="TreeGrafter"/>
</dbReference>
<feature type="binding site" evidence="7">
    <location>
        <position position="138"/>
    </location>
    <ligand>
        <name>Zn(2+)</name>
        <dbReference type="ChEBI" id="CHEBI:29105"/>
    </ligand>
</feature>
<feature type="binding site" evidence="7">
    <location>
        <position position="252"/>
    </location>
    <ligand>
        <name>ATP</name>
        <dbReference type="ChEBI" id="CHEBI:30616"/>
    </ligand>
</feature>
<dbReference type="PRINTS" id="PR00987">
    <property type="entry name" value="TRNASYNTHGLU"/>
</dbReference>
<keyword evidence="8" id="KW-0648">Protein biosynthesis</keyword>
<dbReference type="KEGG" id="mpau:ZMTM_10160"/>
<organism evidence="10 11">
    <name type="scientific">Methyloradius palustris</name>
    <dbReference type="NCBI Taxonomy" id="2778876"/>
    <lineage>
        <taxon>Bacteria</taxon>
        <taxon>Pseudomonadati</taxon>
        <taxon>Pseudomonadota</taxon>
        <taxon>Betaproteobacteria</taxon>
        <taxon>Nitrosomonadales</taxon>
        <taxon>Methylophilaceae</taxon>
        <taxon>Methyloradius</taxon>
    </lineage>
</organism>
<comment type="cofactor">
    <cofactor evidence="7">
        <name>Zn(2+)</name>
        <dbReference type="ChEBI" id="CHEBI:29105"/>
    </cofactor>
    <text evidence="7">Binds 1 zinc ion per subunit.</text>
</comment>
<dbReference type="HAMAP" id="MF_01428">
    <property type="entry name" value="Glu_Q_tRNA_synth"/>
    <property type="match status" value="1"/>
</dbReference>
<feature type="domain" description="Glutamyl/glutaminyl-tRNA synthetase class Ib catalytic" evidence="9">
    <location>
        <begin position="20"/>
        <end position="254"/>
    </location>
</feature>
<protein>
    <recommendedName>
        <fullName evidence="7">Glutamyl-Q tRNA(Asp) synthetase</fullName>
        <shortName evidence="7">Glu-Q-RSs</shortName>
        <ecNumber evidence="7">6.1.1.-</ecNumber>
    </recommendedName>
</protein>
<gene>
    <name evidence="7 10" type="primary">gluQ</name>
    <name evidence="10" type="ORF">ZMTM_10160</name>
</gene>
<dbReference type="InterPro" id="IPR000924">
    <property type="entry name" value="Glu/Gln-tRNA-synth"/>
</dbReference>
<feature type="binding site" evidence="7">
    <location>
        <position position="58"/>
    </location>
    <ligand>
        <name>L-glutamate</name>
        <dbReference type="ChEBI" id="CHEBI:29985"/>
    </ligand>
</feature>
<evidence type="ECO:0000313" key="11">
    <source>
        <dbReference type="Proteomes" id="UP000826722"/>
    </source>
</evidence>
<evidence type="ECO:0000313" key="10">
    <source>
        <dbReference type="EMBL" id="BCM24757.1"/>
    </source>
</evidence>
<evidence type="ECO:0000256" key="8">
    <source>
        <dbReference type="RuleBase" id="RU363037"/>
    </source>
</evidence>
<dbReference type="InterPro" id="IPR022380">
    <property type="entry name" value="Glu-Q_tRNA(Asp)_Synthase"/>
</dbReference>
<dbReference type="InterPro" id="IPR020058">
    <property type="entry name" value="Glu/Gln-tRNA-synth_Ib_cat-dom"/>
</dbReference>
<dbReference type="GO" id="GO:0005524">
    <property type="term" value="F:ATP binding"/>
    <property type="evidence" value="ECO:0007669"/>
    <property type="project" value="UniProtKB-KW"/>
</dbReference>
<dbReference type="GO" id="GO:0006424">
    <property type="term" value="P:glutamyl-tRNA aminoacylation"/>
    <property type="evidence" value="ECO:0007669"/>
    <property type="project" value="InterPro"/>
</dbReference>
<accession>A0A8D5G7V0</accession>
<dbReference type="GO" id="GO:0004818">
    <property type="term" value="F:glutamate-tRNA ligase activity"/>
    <property type="evidence" value="ECO:0007669"/>
    <property type="project" value="TreeGrafter"/>
</dbReference>
<dbReference type="GO" id="GO:0008270">
    <property type="term" value="F:zinc ion binding"/>
    <property type="evidence" value="ECO:0007669"/>
    <property type="project" value="UniProtKB-UniRule"/>
</dbReference>
<dbReference type="GO" id="GO:0006400">
    <property type="term" value="P:tRNA modification"/>
    <property type="evidence" value="ECO:0007669"/>
    <property type="project" value="InterPro"/>
</dbReference>
<dbReference type="Proteomes" id="UP000826722">
    <property type="component" value="Chromosome"/>
</dbReference>
<keyword evidence="6 7" id="KW-0030">Aminoacyl-tRNA synthetase</keyword>
<dbReference type="PANTHER" id="PTHR43311:SF1">
    <property type="entry name" value="GLUTAMYL-Q TRNA(ASP) SYNTHETASE"/>
    <property type="match status" value="1"/>
</dbReference>
<feature type="binding site" evidence="7">
    <location>
        <position position="114"/>
    </location>
    <ligand>
        <name>Zn(2+)</name>
        <dbReference type="ChEBI" id="CHEBI:29105"/>
    </ligand>
</feature>
<dbReference type="InterPro" id="IPR014729">
    <property type="entry name" value="Rossmann-like_a/b/a_fold"/>
</dbReference>
<reference evidence="10" key="1">
    <citation type="journal article" date="2021" name="Arch. Microbiol.">
        <title>Methyloradius palustris gen. nov., sp. nov., a methanol-oxidizing bacterium isolated from snow.</title>
        <authorList>
            <person name="Miyadera T."/>
            <person name="Kojima H."/>
            <person name="Fukui M."/>
        </authorList>
    </citation>
    <scope>NUCLEOTIDE SEQUENCE</scope>
    <source>
        <strain evidence="10">Zm11</strain>
    </source>
</reference>
<dbReference type="EMBL" id="AP024110">
    <property type="protein sequence ID" value="BCM24757.1"/>
    <property type="molecule type" value="Genomic_DNA"/>
</dbReference>
<keyword evidence="11" id="KW-1185">Reference proteome</keyword>
<sequence>MAHSALFTGLALSLQTWSYRGRFAPSPTGPLHFGSLVTAVASYLEAKSNNGQWLVRMEDIDTAREVPGAADDILFTLEQFGFRWDEAVIYQSKQHAEYAAALEKLVNSELVYPCCCSRKEIADSAMHGLDGLIYSGTCRNGALAKQGRKPAMRIKVPDSHISFIDALQGEIGQHLADEIGDFVLERADGFYAYQLAVVVDDEAQHITHVLRGADLIDSTPRQIYLQQVLGFATPHYTHTLIAVNVQGEKLSKTTQANPLDKTKPVLHLWQALDFLGQSPPQGLQTASLPTLWDWANSYWRISNVPALRHQIVRGF</sequence>
<dbReference type="NCBIfam" id="NF004314">
    <property type="entry name" value="PRK05710.1-3"/>
    <property type="match status" value="1"/>
</dbReference>
<evidence type="ECO:0000256" key="1">
    <source>
        <dbReference type="ARBA" id="ARBA00022598"/>
    </source>
</evidence>
<keyword evidence="3 7" id="KW-0547">Nucleotide-binding</keyword>
<dbReference type="RefSeq" id="WP_221765254.1">
    <property type="nucleotide sequence ID" value="NZ_AP024110.1"/>
</dbReference>